<accession>A0A8B6G2N5</accession>
<proteinExistence type="predicted"/>
<dbReference type="GO" id="GO:0015074">
    <property type="term" value="P:DNA integration"/>
    <property type="evidence" value="ECO:0007669"/>
    <property type="project" value="InterPro"/>
</dbReference>
<gene>
    <name evidence="2" type="ORF">MGAL_10B093383</name>
</gene>
<dbReference type="InterPro" id="IPR001584">
    <property type="entry name" value="Integrase_cat-core"/>
</dbReference>
<dbReference type="AlphaFoldDB" id="A0A8B6G2N5"/>
<keyword evidence="3" id="KW-1185">Reference proteome</keyword>
<evidence type="ECO:0000259" key="1">
    <source>
        <dbReference type="PROSITE" id="PS50994"/>
    </source>
</evidence>
<dbReference type="InterPro" id="IPR040676">
    <property type="entry name" value="DUF5641"/>
</dbReference>
<dbReference type="Pfam" id="PF18701">
    <property type="entry name" value="DUF5641"/>
    <property type="match status" value="1"/>
</dbReference>
<sequence>MRQAELEIVKRVQDTFFKEELLILRSFDSEGPFEANDSVKVRNNTMKKKSSLYKLDPFLDQDGIIRVGGRIRRADLSIDLKHPIILPRHSHVTELIMRYFHEKSFHQGRGITTNTIRSHGYWIIGCSSAVSNLLFKCVTCRKLRSQTQVQKMADLPVDRLETVPPFTYCGVDLFGPWLIKEGRKELKRYGVLFTCLSSRSIHIETANSLDTSSFINALRRFVSIRGPVRHLRCDQGTNFVGAEGEFTKAMSELDFDRIRQYLLEQNCDFVQFKMNVPSASHMGGVWERQIRSVRNILSTLLCQLGTQLDDESLRTLMSEATAIVNSRPLTLENLNDPLSVEPLTPNHLLTMKSKVFLPPPGNFMKNDVYSRKRWRRVQFLANEFWSRWRKEFLSNIQSRQKWIAPKRNLSVGDIVMIKDDSLVRNMWRLGRICKTFIDDDNLARKVRLAVGSTNLDRRGVRKSKLTELERPIHKLVLLQETE</sequence>
<dbReference type="InterPro" id="IPR012337">
    <property type="entry name" value="RNaseH-like_sf"/>
</dbReference>
<dbReference type="InterPro" id="IPR036397">
    <property type="entry name" value="RNaseH_sf"/>
</dbReference>
<protein>
    <recommendedName>
        <fullName evidence="1">Integrase catalytic domain-containing protein</fullName>
    </recommendedName>
</protein>
<dbReference type="PROSITE" id="PS50994">
    <property type="entry name" value="INTEGRASE"/>
    <property type="match status" value="1"/>
</dbReference>
<dbReference type="OrthoDB" id="8046937at2759"/>
<dbReference type="EMBL" id="UYJE01007768">
    <property type="protein sequence ID" value="VDI57765.1"/>
    <property type="molecule type" value="Genomic_DNA"/>
</dbReference>
<evidence type="ECO:0000313" key="2">
    <source>
        <dbReference type="EMBL" id="VDI57765.1"/>
    </source>
</evidence>
<comment type="caution">
    <text evidence="2">The sequence shown here is derived from an EMBL/GenBank/DDBJ whole genome shotgun (WGS) entry which is preliminary data.</text>
</comment>
<dbReference type="GO" id="GO:0003676">
    <property type="term" value="F:nucleic acid binding"/>
    <property type="evidence" value="ECO:0007669"/>
    <property type="project" value="InterPro"/>
</dbReference>
<organism evidence="2 3">
    <name type="scientific">Mytilus galloprovincialis</name>
    <name type="common">Mediterranean mussel</name>
    <dbReference type="NCBI Taxonomy" id="29158"/>
    <lineage>
        <taxon>Eukaryota</taxon>
        <taxon>Metazoa</taxon>
        <taxon>Spiralia</taxon>
        <taxon>Lophotrochozoa</taxon>
        <taxon>Mollusca</taxon>
        <taxon>Bivalvia</taxon>
        <taxon>Autobranchia</taxon>
        <taxon>Pteriomorphia</taxon>
        <taxon>Mytilida</taxon>
        <taxon>Mytiloidea</taxon>
        <taxon>Mytilidae</taxon>
        <taxon>Mytilinae</taxon>
        <taxon>Mytilus</taxon>
    </lineage>
</organism>
<reference evidence="2" key="1">
    <citation type="submission" date="2018-11" db="EMBL/GenBank/DDBJ databases">
        <authorList>
            <person name="Alioto T."/>
            <person name="Alioto T."/>
        </authorList>
    </citation>
    <scope>NUCLEOTIDE SEQUENCE</scope>
</reference>
<feature type="domain" description="Integrase catalytic" evidence="1">
    <location>
        <begin position="160"/>
        <end position="353"/>
    </location>
</feature>
<dbReference type="Gene3D" id="3.30.420.10">
    <property type="entry name" value="Ribonuclease H-like superfamily/Ribonuclease H"/>
    <property type="match status" value="1"/>
</dbReference>
<dbReference type="Proteomes" id="UP000596742">
    <property type="component" value="Unassembled WGS sequence"/>
</dbReference>
<name>A0A8B6G2N5_MYTGA</name>
<evidence type="ECO:0000313" key="3">
    <source>
        <dbReference type="Proteomes" id="UP000596742"/>
    </source>
</evidence>
<dbReference type="PANTHER" id="PTHR47331:SF5">
    <property type="entry name" value="RIBONUCLEASE H"/>
    <property type="match status" value="1"/>
</dbReference>
<dbReference type="SUPFAM" id="SSF53098">
    <property type="entry name" value="Ribonuclease H-like"/>
    <property type="match status" value="1"/>
</dbReference>
<dbReference type="PANTHER" id="PTHR47331">
    <property type="entry name" value="PHD-TYPE DOMAIN-CONTAINING PROTEIN"/>
    <property type="match status" value="1"/>
</dbReference>